<dbReference type="PANTHER" id="PTHR21137:SF35">
    <property type="entry name" value="ODORANT RECEPTOR 19A-RELATED"/>
    <property type="match status" value="1"/>
</dbReference>
<feature type="transmembrane region" description="Helical" evidence="10">
    <location>
        <begin position="32"/>
        <end position="53"/>
    </location>
</feature>
<name>A0AAV2NCK7_9HYME</name>
<evidence type="ECO:0000256" key="5">
    <source>
        <dbReference type="ARBA" id="ARBA00022725"/>
    </source>
</evidence>
<reference evidence="11" key="1">
    <citation type="submission" date="2024-04" db="EMBL/GenBank/DDBJ databases">
        <authorList>
            <consortium name="Molecular Ecology Group"/>
        </authorList>
    </citation>
    <scope>NUCLEOTIDE SEQUENCE</scope>
</reference>
<keyword evidence="3 10" id="KW-0716">Sensory transduction</keyword>
<dbReference type="GO" id="GO:0004984">
    <property type="term" value="F:olfactory receptor activity"/>
    <property type="evidence" value="ECO:0007669"/>
    <property type="project" value="InterPro"/>
</dbReference>
<feature type="transmembrane region" description="Helical" evidence="10">
    <location>
        <begin position="174"/>
        <end position="195"/>
    </location>
</feature>
<dbReference type="PANTHER" id="PTHR21137">
    <property type="entry name" value="ODORANT RECEPTOR"/>
    <property type="match status" value="1"/>
</dbReference>
<keyword evidence="4 10" id="KW-0812">Transmembrane</keyword>
<gene>
    <name evidence="11" type="ORF">LPLAT_LOCUS3709</name>
</gene>
<evidence type="ECO:0000256" key="8">
    <source>
        <dbReference type="ARBA" id="ARBA00023170"/>
    </source>
</evidence>
<organism evidence="11 12">
    <name type="scientific">Lasius platythorax</name>
    <dbReference type="NCBI Taxonomy" id="488582"/>
    <lineage>
        <taxon>Eukaryota</taxon>
        <taxon>Metazoa</taxon>
        <taxon>Ecdysozoa</taxon>
        <taxon>Arthropoda</taxon>
        <taxon>Hexapoda</taxon>
        <taxon>Insecta</taxon>
        <taxon>Pterygota</taxon>
        <taxon>Neoptera</taxon>
        <taxon>Endopterygota</taxon>
        <taxon>Hymenoptera</taxon>
        <taxon>Apocrita</taxon>
        <taxon>Aculeata</taxon>
        <taxon>Formicoidea</taxon>
        <taxon>Formicidae</taxon>
        <taxon>Formicinae</taxon>
        <taxon>Lasius</taxon>
        <taxon>Lasius</taxon>
    </lineage>
</organism>
<evidence type="ECO:0000256" key="9">
    <source>
        <dbReference type="ARBA" id="ARBA00023224"/>
    </source>
</evidence>
<evidence type="ECO:0000256" key="3">
    <source>
        <dbReference type="ARBA" id="ARBA00022606"/>
    </source>
</evidence>
<evidence type="ECO:0000256" key="2">
    <source>
        <dbReference type="ARBA" id="ARBA00022475"/>
    </source>
</evidence>
<keyword evidence="5 10" id="KW-0552">Olfaction</keyword>
<evidence type="ECO:0000313" key="12">
    <source>
        <dbReference type="Proteomes" id="UP001497644"/>
    </source>
</evidence>
<keyword evidence="12" id="KW-1185">Reference proteome</keyword>
<dbReference type="Pfam" id="PF02949">
    <property type="entry name" value="7tm_6"/>
    <property type="match status" value="1"/>
</dbReference>
<protein>
    <recommendedName>
        <fullName evidence="10">Odorant receptor</fullName>
    </recommendedName>
</protein>
<keyword evidence="8 10" id="KW-0675">Receptor</keyword>
<evidence type="ECO:0000256" key="10">
    <source>
        <dbReference type="RuleBase" id="RU351113"/>
    </source>
</evidence>
<dbReference type="AlphaFoldDB" id="A0AAV2NCK7"/>
<dbReference type="GO" id="GO:0007165">
    <property type="term" value="P:signal transduction"/>
    <property type="evidence" value="ECO:0007669"/>
    <property type="project" value="UniProtKB-KW"/>
</dbReference>
<feature type="transmembrane region" description="Helical" evidence="10">
    <location>
        <begin position="258"/>
        <end position="283"/>
    </location>
</feature>
<proteinExistence type="inferred from homology"/>
<dbReference type="GO" id="GO:0005549">
    <property type="term" value="F:odorant binding"/>
    <property type="evidence" value="ECO:0007669"/>
    <property type="project" value="InterPro"/>
</dbReference>
<dbReference type="EMBL" id="OZ034836">
    <property type="protein sequence ID" value="CAL1677733.1"/>
    <property type="molecule type" value="Genomic_DNA"/>
</dbReference>
<evidence type="ECO:0000256" key="7">
    <source>
        <dbReference type="ARBA" id="ARBA00023136"/>
    </source>
</evidence>
<keyword evidence="6 10" id="KW-1133">Transmembrane helix</keyword>
<dbReference type="Proteomes" id="UP001497644">
    <property type="component" value="Chromosome 13"/>
</dbReference>
<feature type="transmembrane region" description="Helical" evidence="10">
    <location>
        <begin position="123"/>
        <end position="144"/>
    </location>
</feature>
<comment type="caution">
    <text evidence="10">Lacks conserved residue(s) required for the propagation of feature annotation.</text>
</comment>
<keyword evidence="9 10" id="KW-0807">Transducer</keyword>
<comment type="subcellular location">
    <subcellularLocation>
        <location evidence="1 10">Cell membrane</location>
        <topology evidence="1 10">Multi-pass membrane protein</topology>
    </subcellularLocation>
</comment>
<evidence type="ECO:0000313" key="11">
    <source>
        <dbReference type="EMBL" id="CAL1677733.1"/>
    </source>
</evidence>
<keyword evidence="7 10" id="KW-0472">Membrane</keyword>
<feature type="transmembrane region" description="Helical" evidence="10">
    <location>
        <begin position="295"/>
        <end position="315"/>
    </location>
</feature>
<dbReference type="GO" id="GO:0005886">
    <property type="term" value="C:plasma membrane"/>
    <property type="evidence" value="ECO:0007669"/>
    <property type="project" value="UniProtKB-SubCell"/>
</dbReference>
<evidence type="ECO:0000256" key="6">
    <source>
        <dbReference type="ARBA" id="ARBA00022989"/>
    </source>
</evidence>
<keyword evidence="2" id="KW-1003">Cell membrane</keyword>
<evidence type="ECO:0000256" key="4">
    <source>
        <dbReference type="ARBA" id="ARBA00022692"/>
    </source>
</evidence>
<comment type="similarity">
    <text evidence="10">Belongs to the insect chemoreceptor superfamily. Heteromeric odorant receptor channel (TC 1.A.69) family.</text>
</comment>
<accession>A0AAV2NCK7</accession>
<evidence type="ECO:0000256" key="1">
    <source>
        <dbReference type="ARBA" id="ARBA00004651"/>
    </source>
</evidence>
<dbReference type="InterPro" id="IPR004117">
    <property type="entry name" value="7tm6_olfct_rcpt"/>
</dbReference>
<sequence>MSFYDNRYYYINKTFLSLIGQWPFQSRLEGNVMLATTLFFICSLTAFELLSLIEGITNPSVFMQNTSQLLMDSLIFAKLVNSIYNKYKMKDLLEHIEQTWKTTQIGPENEILRSHAEQSRTLTIQYAFIIYFMGLFYSTMPLVVKRIHSLLPTNGTYETRFLYNLEHILDVDKYFNLLMLHGIISIFLLLSVGIATDSMFILCIQHVSALFEIVRYNLKCIRDSDIVMLKPDIADDEAYHIIIRCIKSYKRALNYSELLSSTYAVCNFFLIGNVIISLSISATEATMVKNQLDELIQMIAANTGQLTHIFALSLISQRLIDRSSRLHEAVYSCNWYEISLRSRQLLRFTLMRTLKPCEIKVGKIHVMSLANFSAILQVSMSYFTMLSSLQ</sequence>